<dbReference type="SUPFAM" id="SSF51182">
    <property type="entry name" value="RmlC-like cupins"/>
    <property type="match status" value="1"/>
</dbReference>
<gene>
    <name evidence="3" type="ORF">HNQ92_001535</name>
</gene>
<dbReference type="Proteomes" id="UP000557307">
    <property type="component" value="Unassembled WGS sequence"/>
</dbReference>
<dbReference type="Pfam" id="PF07883">
    <property type="entry name" value="Cupin_2"/>
    <property type="match status" value="1"/>
</dbReference>
<evidence type="ECO:0000313" key="4">
    <source>
        <dbReference type="Proteomes" id="UP000557307"/>
    </source>
</evidence>
<dbReference type="Gene3D" id="2.60.120.10">
    <property type="entry name" value="Jelly Rolls"/>
    <property type="match status" value="1"/>
</dbReference>
<dbReference type="InterPro" id="IPR013096">
    <property type="entry name" value="Cupin_2"/>
</dbReference>
<feature type="domain" description="Cupin type-2" evidence="2">
    <location>
        <begin position="63"/>
        <end position="116"/>
    </location>
</feature>
<dbReference type="InterPro" id="IPR047121">
    <property type="entry name" value="YjiB-like"/>
</dbReference>
<dbReference type="PANTHER" id="PTHR36448:SF2">
    <property type="entry name" value="CUPIN TYPE-1 DOMAIN-CONTAINING PROTEIN"/>
    <property type="match status" value="1"/>
</dbReference>
<dbReference type="RefSeq" id="WP_184172776.1">
    <property type="nucleotide sequence ID" value="NZ_JACHGF010000002.1"/>
</dbReference>
<feature type="region of interest" description="Disordered" evidence="1">
    <location>
        <begin position="128"/>
        <end position="156"/>
    </location>
</feature>
<keyword evidence="4" id="KW-1185">Reference proteome</keyword>
<dbReference type="EMBL" id="JACHGF010000002">
    <property type="protein sequence ID" value="MBB5283409.1"/>
    <property type="molecule type" value="Genomic_DNA"/>
</dbReference>
<dbReference type="CDD" id="cd02219">
    <property type="entry name" value="cupin_YjlB-like"/>
    <property type="match status" value="1"/>
</dbReference>
<sequence length="169" mass="18613">MQPTEPELLLFPDDGTIPNSKYPLLLYRQAFAAQGTRSAEWLEDTFAAHHWTNSWRWGVYPFHHYHSNTHEVLGVFSGSALLQLGGEQGPSVQVQAGDVIVIPAGVGHKCLRHSDEFTVVGAYPDGLSPDLKKGQPGDRPEADQNLAQVPMPTTDPLYGAEAGLRKIWK</sequence>
<proteinExistence type="predicted"/>
<organism evidence="3 4">
    <name type="scientific">Rhabdobacter roseus</name>
    <dbReference type="NCBI Taxonomy" id="1655419"/>
    <lineage>
        <taxon>Bacteria</taxon>
        <taxon>Pseudomonadati</taxon>
        <taxon>Bacteroidota</taxon>
        <taxon>Cytophagia</taxon>
        <taxon>Cytophagales</taxon>
        <taxon>Cytophagaceae</taxon>
        <taxon>Rhabdobacter</taxon>
    </lineage>
</organism>
<name>A0A840TUQ0_9BACT</name>
<dbReference type="InterPro" id="IPR014500">
    <property type="entry name" value="UCP019307_cupin"/>
</dbReference>
<evidence type="ECO:0000313" key="3">
    <source>
        <dbReference type="EMBL" id="MBB5283409.1"/>
    </source>
</evidence>
<feature type="compositionally biased region" description="Basic and acidic residues" evidence="1">
    <location>
        <begin position="130"/>
        <end position="142"/>
    </location>
</feature>
<dbReference type="AlphaFoldDB" id="A0A840TUQ0"/>
<accession>A0A840TUQ0</accession>
<reference evidence="3 4" key="1">
    <citation type="submission" date="2020-08" db="EMBL/GenBank/DDBJ databases">
        <title>Genomic Encyclopedia of Type Strains, Phase IV (KMG-IV): sequencing the most valuable type-strain genomes for metagenomic binning, comparative biology and taxonomic classification.</title>
        <authorList>
            <person name="Goeker M."/>
        </authorList>
    </citation>
    <scope>NUCLEOTIDE SEQUENCE [LARGE SCALE GENOMIC DNA]</scope>
    <source>
        <strain evidence="3 4">DSM 105074</strain>
    </source>
</reference>
<dbReference type="PIRSF" id="PIRSF019307">
    <property type="entry name" value="UCP019307"/>
    <property type="match status" value="1"/>
</dbReference>
<dbReference type="InterPro" id="IPR011051">
    <property type="entry name" value="RmlC_Cupin_sf"/>
</dbReference>
<evidence type="ECO:0000259" key="2">
    <source>
        <dbReference type="Pfam" id="PF07883"/>
    </source>
</evidence>
<dbReference type="InterPro" id="IPR014710">
    <property type="entry name" value="RmlC-like_jellyroll"/>
</dbReference>
<evidence type="ECO:0000256" key="1">
    <source>
        <dbReference type="SAM" id="MobiDB-lite"/>
    </source>
</evidence>
<protein>
    <submittedName>
        <fullName evidence="3">Uncharacterized protein YjlB</fullName>
    </submittedName>
</protein>
<comment type="caution">
    <text evidence="3">The sequence shown here is derived from an EMBL/GenBank/DDBJ whole genome shotgun (WGS) entry which is preliminary data.</text>
</comment>
<dbReference type="PANTHER" id="PTHR36448">
    <property type="entry name" value="BLR7373 PROTEIN"/>
    <property type="match status" value="1"/>
</dbReference>